<dbReference type="InterPro" id="IPR018824">
    <property type="entry name" value="Conidiation-specific_6"/>
</dbReference>
<dbReference type="OrthoDB" id="5419162at2759"/>
<dbReference type="HOGENOM" id="CLU_107705_0_0_1"/>
<feature type="region of interest" description="Disordered" evidence="1">
    <location>
        <begin position="93"/>
        <end position="117"/>
    </location>
</feature>
<dbReference type="Pfam" id="PF10346">
    <property type="entry name" value="Con-6"/>
    <property type="match status" value="2"/>
</dbReference>
<dbReference type="PANTHER" id="PTHR36576">
    <property type="entry name" value="UPF0654 PROTEIN C11D3.01C-RELATED"/>
    <property type="match status" value="1"/>
</dbReference>
<name>A0A0C3AS06_SERVB</name>
<reference evidence="2 3" key="1">
    <citation type="submission" date="2014-04" db="EMBL/GenBank/DDBJ databases">
        <authorList>
            <consortium name="DOE Joint Genome Institute"/>
            <person name="Kuo A."/>
            <person name="Zuccaro A."/>
            <person name="Kohler A."/>
            <person name="Nagy L.G."/>
            <person name="Floudas D."/>
            <person name="Copeland A."/>
            <person name="Barry K.W."/>
            <person name="Cichocki N."/>
            <person name="Veneault-Fourrey C."/>
            <person name="LaButti K."/>
            <person name="Lindquist E.A."/>
            <person name="Lipzen A."/>
            <person name="Lundell T."/>
            <person name="Morin E."/>
            <person name="Murat C."/>
            <person name="Sun H."/>
            <person name="Tunlid A."/>
            <person name="Henrissat B."/>
            <person name="Grigoriev I.V."/>
            <person name="Hibbett D.S."/>
            <person name="Martin F."/>
            <person name="Nordberg H.P."/>
            <person name="Cantor M.N."/>
            <person name="Hua S.X."/>
        </authorList>
    </citation>
    <scope>NUCLEOTIDE SEQUENCE [LARGE SCALE GENOMIC DNA]</scope>
    <source>
        <strain evidence="2 3">MAFF 305830</strain>
    </source>
</reference>
<protein>
    <recommendedName>
        <fullName evidence="4">Conidiation protein 6</fullName>
    </recommendedName>
</protein>
<evidence type="ECO:0000313" key="3">
    <source>
        <dbReference type="Proteomes" id="UP000054097"/>
    </source>
</evidence>
<evidence type="ECO:0008006" key="4">
    <source>
        <dbReference type="Google" id="ProtNLM"/>
    </source>
</evidence>
<keyword evidence="3" id="KW-1185">Reference proteome</keyword>
<accession>A0A0C3AS06</accession>
<dbReference type="InterPro" id="IPR052670">
    <property type="entry name" value="UPF0654_domain"/>
</dbReference>
<evidence type="ECO:0000256" key="1">
    <source>
        <dbReference type="SAM" id="MobiDB-lite"/>
    </source>
</evidence>
<reference evidence="3" key="2">
    <citation type="submission" date="2015-01" db="EMBL/GenBank/DDBJ databases">
        <title>Evolutionary Origins and Diversification of the Mycorrhizal Mutualists.</title>
        <authorList>
            <consortium name="DOE Joint Genome Institute"/>
            <consortium name="Mycorrhizal Genomics Consortium"/>
            <person name="Kohler A."/>
            <person name="Kuo A."/>
            <person name="Nagy L.G."/>
            <person name="Floudas D."/>
            <person name="Copeland A."/>
            <person name="Barry K.W."/>
            <person name="Cichocki N."/>
            <person name="Veneault-Fourrey C."/>
            <person name="LaButti K."/>
            <person name="Lindquist E.A."/>
            <person name="Lipzen A."/>
            <person name="Lundell T."/>
            <person name="Morin E."/>
            <person name="Murat C."/>
            <person name="Riley R."/>
            <person name="Ohm R."/>
            <person name="Sun H."/>
            <person name="Tunlid A."/>
            <person name="Henrissat B."/>
            <person name="Grigoriev I.V."/>
            <person name="Hibbett D.S."/>
            <person name="Martin F."/>
        </authorList>
    </citation>
    <scope>NUCLEOTIDE SEQUENCE [LARGE SCALE GENOMIC DNA]</scope>
    <source>
        <strain evidence="3">MAFF 305830</strain>
    </source>
</reference>
<dbReference type="EMBL" id="KN824365">
    <property type="protein sequence ID" value="KIM22046.1"/>
    <property type="molecule type" value="Genomic_DNA"/>
</dbReference>
<evidence type="ECO:0000313" key="2">
    <source>
        <dbReference type="EMBL" id="KIM22046.1"/>
    </source>
</evidence>
<dbReference type="PANTHER" id="PTHR36576:SF1">
    <property type="entry name" value="UPF0654 PROTEIN C11D3.01C-RELATED"/>
    <property type="match status" value="1"/>
</dbReference>
<proteinExistence type="predicted"/>
<dbReference type="GO" id="GO:0005737">
    <property type="term" value="C:cytoplasm"/>
    <property type="evidence" value="ECO:0007669"/>
    <property type="project" value="TreeGrafter"/>
</dbReference>
<dbReference type="AlphaFoldDB" id="A0A0C3AS06"/>
<organism evidence="2 3">
    <name type="scientific">Serendipita vermifera MAFF 305830</name>
    <dbReference type="NCBI Taxonomy" id="933852"/>
    <lineage>
        <taxon>Eukaryota</taxon>
        <taxon>Fungi</taxon>
        <taxon>Dikarya</taxon>
        <taxon>Basidiomycota</taxon>
        <taxon>Agaricomycotina</taxon>
        <taxon>Agaricomycetes</taxon>
        <taxon>Sebacinales</taxon>
        <taxon>Serendipitaceae</taxon>
        <taxon>Serendipita</taxon>
    </lineage>
</organism>
<sequence length="153" mass="16733">MTSQTQFAQFTQEDLVRLIESYRYILQADPHRTPAEKVEAERALAALYQPAYGSASAQEHSNRVLGGYRATLANPNVSEAAKAHARAMLEQAGADLRTQKERNVTEGGRNAKSPDAHLARQLGGYKSALKNPNVSPEAKAHARHMLAQHGIAF</sequence>
<dbReference type="Proteomes" id="UP000054097">
    <property type="component" value="Unassembled WGS sequence"/>
</dbReference>
<gene>
    <name evidence="2" type="ORF">M408DRAFT_79592</name>
</gene>